<dbReference type="PANTHER" id="PTHR45138:SF9">
    <property type="entry name" value="DIGUANYLATE CYCLASE DGCM-RELATED"/>
    <property type="match status" value="1"/>
</dbReference>
<comment type="catalytic activity">
    <reaction evidence="3">
        <text>2 GTP = 3',3'-c-di-GMP + 2 diphosphate</text>
        <dbReference type="Rhea" id="RHEA:24898"/>
        <dbReference type="ChEBI" id="CHEBI:33019"/>
        <dbReference type="ChEBI" id="CHEBI:37565"/>
        <dbReference type="ChEBI" id="CHEBI:58805"/>
        <dbReference type="EC" id="2.7.7.65"/>
    </reaction>
</comment>
<protein>
    <recommendedName>
        <fullName evidence="2">diguanylate cyclase</fullName>
        <ecNumber evidence="2">2.7.7.65</ecNumber>
    </recommendedName>
</protein>
<evidence type="ECO:0000256" key="3">
    <source>
        <dbReference type="ARBA" id="ARBA00034247"/>
    </source>
</evidence>
<keyword evidence="5" id="KW-1133">Transmembrane helix</keyword>
<accession>A0A3E1K819</accession>
<feature type="domain" description="GGDEF" evidence="6">
    <location>
        <begin position="446"/>
        <end position="576"/>
    </location>
</feature>
<dbReference type="InterPro" id="IPR050469">
    <property type="entry name" value="Diguanylate_Cyclase"/>
</dbReference>
<evidence type="ECO:0000256" key="2">
    <source>
        <dbReference type="ARBA" id="ARBA00012528"/>
    </source>
</evidence>
<sequence>MLAGAALCSLLALVGVRAEEMTTEQFGEKLDRARELNVSAPWQESQELLDELAQHLPQATRDQKIDYWLLVSRNQALAGEIESGLATLRELLAGPMRAVQRARAYRRAANLTMIARKWEETFEYIIRGLELRDRLEGDEEIYAPFSLAAYLYALVGEHETAIEYGHASVDNARAHGTVRDRCVVHGRLAFVYKSAGQYETALEHYREAVSICLESGDDLFTGTIQSGFADLLRHAGEYDRAKAAFAQAFERLEAADYGPGLAEASLYKARLLEETGRLDRMRELLEDTLPRLQDQEVWDYVAEAREMLARAAAARGEFRNAVEHMEQSLDAHRRLLDQNRARQLAYLQVVFDTRTQQQELALLREQRRAAELKAASRSTDRRIRWLASGAAVLALIALLLVLTHVLRGRQHFRRLSRLDSLTRIDNHTRFFQAAAEMLKHAQTDEHALTLIIGDIDHFKRVNDRFGHMAGDRALRGVARALRSRCPDGARLGRVGGEEFAACLPDVGREAVDALLERWREALARIDYGGDDLPLTMSFGVARARPGESLASLRLRADEALYRAKDDGRDRIVFADAQ</sequence>
<evidence type="ECO:0000256" key="5">
    <source>
        <dbReference type="SAM" id="Phobius"/>
    </source>
</evidence>
<dbReference type="InterPro" id="IPR019734">
    <property type="entry name" value="TPR_rpt"/>
</dbReference>
<evidence type="ECO:0000256" key="4">
    <source>
        <dbReference type="SAM" id="Coils"/>
    </source>
</evidence>
<evidence type="ECO:0000313" key="7">
    <source>
        <dbReference type="EMBL" id="RFF30169.1"/>
    </source>
</evidence>
<dbReference type="InterPro" id="IPR000160">
    <property type="entry name" value="GGDEF_dom"/>
</dbReference>
<dbReference type="InterPro" id="IPR029787">
    <property type="entry name" value="Nucleotide_cyclase"/>
</dbReference>
<evidence type="ECO:0000313" key="8">
    <source>
        <dbReference type="Proteomes" id="UP000260351"/>
    </source>
</evidence>
<comment type="caution">
    <text evidence="7">The sequence shown here is derived from an EMBL/GenBank/DDBJ whole genome shotgun (WGS) entry which is preliminary data.</text>
</comment>
<dbReference type="SMART" id="SM00028">
    <property type="entry name" value="TPR"/>
    <property type="match status" value="5"/>
</dbReference>
<evidence type="ECO:0000256" key="1">
    <source>
        <dbReference type="ARBA" id="ARBA00001946"/>
    </source>
</evidence>
<dbReference type="InterPro" id="IPR011990">
    <property type="entry name" value="TPR-like_helical_dom_sf"/>
</dbReference>
<dbReference type="Gene3D" id="1.25.40.10">
    <property type="entry name" value="Tetratricopeptide repeat domain"/>
    <property type="match status" value="1"/>
</dbReference>
<dbReference type="AlphaFoldDB" id="A0A3E1K819"/>
<dbReference type="NCBIfam" id="TIGR00254">
    <property type="entry name" value="GGDEF"/>
    <property type="match status" value="1"/>
</dbReference>
<dbReference type="Gene3D" id="3.30.70.270">
    <property type="match status" value="1"/>
</dbReference>
<gene>
    <name evidence="7" type="ORF">DZC52_08815</name>
</gene>
<keyword evidence="4" id="KW-0175">Coiled coil</keyword>
<dbReference type="Pfam" id="PF13374">
    <property type="entry name" value="TPR_10"/>
    <property type="match status" value="1"/>
</dbReference>
<dbReference type="SUPFAM" id="SSF48452">
    <property type="entry name" value="TPR-like"/>
    <property type="match status" value="2"/>
</dbReference>
<keyword evidence="5" id="KW-0472">Membrane</keyword>
<dbReference type="EC" id="2.7.7.65" evidence="2"/>
<reference evidence="7 8" key="1">
    <citation type="submission" date="2018-08" db="EMBL/GenBank/DDBJ databases">
        <title>Wenzhouxiangella salilacus sp. nov., a novel bacterium isolated from a saline lake in Xinjiang Province, China.</title>
        <authorList>
            <person name="Han S."/>
        </authorList>
    </citation>
    <scope>NUCLEOTIDE SEQUENCE [LARGE SCALE GENOMIC DNA]</scope>
    <source>
        <strain evidence="7 8">XDB06</strain>
    </source>
</reference>
<dbReference type="GO" id="GO:0052621">
    <property type="term" value="F:diguanylate cyclase activity"/>
    <property type="evidence" value="ECO:0007669"/>
    <property type="project" value="UniProtKB-EC"/>
</dbReference>
<dbReference type="EMBL" id="QUZK01000037">
    <property type="protein sequence ID" value="RFF30169.1"/>
    <property type="molecule type" value="Genomic_DNA"/>
</dbReference>
<dbReference type="Proteomes" id="UP000260351">
    <property type="component" value="Unassembled WGS sequence"/>
</dbReference>
<organism evidence="7 8">
    <name type="scientific">Wenzhouxiangella sediminis</name>
    <dbReference type="NCBI Taxonomy" id="1792836"/>
    <lineage>
        <taxon>Bacteria</taxon>
        <taxon>Pseudomonadati</taxon>
        <taxon>Pseudomonadota</taxon>
        <taxon>Gammaproteobacteria</taxon>
        <taxon>Chromatiales</taxon>
        <taxon>Wenzhouxiangellaceae</taxon>
        <taxon>Wenzhouxiangella</taxon>
    </lineage>
</organism>
<dbReference type="InterPro" id="IPR043128">
    <property type="entry name" value="Rev_trsase/Diguanyl_cyclase"/>
</dbReference>
<dbReference type="FunFam" id="3.30.70.270:FF:000001">
    <property type="entry name" value="Diguanylate cyclase domain protein"/>
    <property type="match status" value="1"/>
</dbReference>
<proteinExistence type="predicted"/>
<feature type="transmembrane region" description="Helical" evidence="5">
    <location>
        <begin position="385"/>
        <end position="406"/>
    </location>
</feature>
<dbReference type="Pfam" id="PF13424">
    <property type="entry name" value="TPR_12"/>
    <property type="match status" value="1"/>
</dbReference>
<dbReference type="SUPFAM" id="SSF55073">
    <property type="entry name" value="Nucleotide cyclase"/>
    <property type="match status" value="1"/>
</dbReference>
<evidence type="ECO:0000259" key="6">
    <source>
        <dbReference type="PROSITE" id="PS50887"/>
    </source>
</evidence>
<dbReference type="Pfam" id="PF00990">
    <property type="entry name" value="GGDEF"/>
    <property type="match status" value="1"/>
</dbReference>
<name>A0A3E1K819_9GAMM</name>
<keyword evidence="5" id="KW-0812">Transmembrane</keyword>
<keyword evidence="8" id="KW-1185">Reference proteome</keyword>
<comment type="cofactor">
    <cofactor evidence="1">
        <name>Mg(2+)</name>
        <dbReference type="ChEBI" id="CHEBI:18420"/>
    </cofactor>
</comment>
<feature type="coiled-coil region" evidence="4">
    <location>
        <begin position="322"/>
        <end position="373"/>
    </location>
</feature>
<dbReference type="PANTHER" id="PTHR45138">
    <property type="entry name" value="REGULATORY COMPONENTS OF SENSORY TRANSDUCTION SYSTEM"/>
    <property type="match status" value="1"/>
</dbReference>
<dbReference type="CDD" id="cd01949">
    <property type="entry name" value="GGDEF"/>
    <property type="match status" value="1"/>
</dbReference>
<dbReference type="PROSITE" id="PS50887">
    <property type="entry name" value="GGDEF"/>
    <property type="match status" value="1"/>
</dbReference>
<dbReference type="SMART" id="SM00267">
    <property type="entry name" value="GGDEF"/>
    <property type="match status" value="1"/>
</dbReference>